<dbReference type="EMBL" id="JALJOU010000029">
    <property type="protein sequence ID" value="KAK9835151.1"/>
    <property type="molecule type" value="Genomic_DNA"/>
</dbReference>
<gene>
    <name evidence="1" type="ORF">WJX81_001537</name>
</gene>
<name>A0AAW1RPQ4_9CHLO</name>
<protein>
    <submittedName>
        <fullName evidence="1">Uncharacterized protein</fullName>
    </submittedName>
</protein>
<evidence type="ECO:0000313" key="2">
    <source>
        <dbReference type="Proteomes" id="UP001445335"/>
    </source>
</evidence>
<keyword evidence="2" id="KW-1185">Reference proteome</keyword>
<evidence type="ECO:0000313" key="1">
    <source>
        <dbReference type="EMBL" id="KAK9835151.1"/>
    </source>
</evidence>
<accession>A0AAW1RPQ4</accession>
<reference evidence="1 2" key="1">
    <citation type="journal article" date="2024" name="Nat. Commun.">
        <title>Phylogenomics reveals the evolutionary origins of lichenization in chlorophyte algae.</title>
        <authorList>
            <person name="Puginier C."/>
            <person name="Libourel C."/>
            <person name="Otte J."/>
            <person name="Skaloud P."/>
            <person name="Haon M."/>
            <person name="Grisel S."/>
            <person name="Petersen M."/>
            <person name="Berrin J.G."/>
            <person name="Delaux P.M."/>
            <person name="Dal Grande F."/>
            <person name="Keller J."/>
        </authorList>
    </citation>
    <scope>NUCLEOTIDE SEQUENCE [LARGE SCALE GENOMIC DNA]</scope>
    <source>
        <strain evidence="1 2">SAG 245.80</strain>
    </source>
</reference>
<sequence>MGDNLLEHMVYVRQVSLMTSAISALARDCGVMAPAGLERLRRPERAVSHEEATVCLLVLQDACKAQHQQHPSLTVLQHALFEKQPNLTFMELVYSSTFERAKLAAIACASLLRDVVLSPATCFALLRLADEAAVPCLRYAALQVL</sequence>
<organism evidence="1 2">
    <name type="scientific">Elliptochloris bilobata</name>
    <dbReference type="NCBI Taxonomy" id="381761"/>
    <lineage>
        <taxon>Eukaryota</taxon>
        <taxon>Viridiplantae</taxon>
        <taxon>Chlorophyta</taxon>
        <taxon>core chlorophytes</taxon>
        <taxon>Trebouxiophyceae</taxon>
        <taxon>Trebouxiophyceae incertae sedis</taxon>
        <taxon>Elliptochloris clade</taxon>
        <taxon>Elliptochloris</taxon>
    </lineage>
</organism>
<dbReference type="AlphaFoldDB" id="A0AAW1RPQ4"/>
<dbReference type="Proteomes" id="UP001445335">
    <property type="component" value="Unassembled WGS sequence"/>
</dbReference>
<proteinExistence type="predicted"/>
<comment type="caution">
    <text evidence="1">The sequence shown here is derived from an EMBL/GenBank/DDBJ whole genome shotgun (WGS) entry which is preliminary data.</text>
</comment>